<protein>
    <submittedName>
        <fullName evidence="2">Uncharacterized protein</fullName>
    </submittedName>
</protein>
<keyword evidence="1" id="KW-0812">Transmembrane</keyword>
<keyword evidence="1" id="KW-1133">Transmembrane helix</keyword>
<keyword evidence="1" id="KW-0472">Membrane</keyword>
<feature type="transmembrane region" description="Helical" evidence="1">
    <location>
        <begin position="110"/>
        <end position="127"/>
    </location>
</feature>
<organism evidence="2 3">
    <name type="scientific">Salix dunnii</name>
    <dbReference type="NCBI Taxonomy" id="1413687"/>
    <lineage>
        <taxon>Eukaryota</taxon>
        <taxon>Viridiplantae</taxon>
        <taxon>Streptophyta</taxon>
        <taxon>Embryophyta</taxon>
        <taxon>Tracheophyta</taxon>
        <taxon>Spermatophyta</taxon>
        <taxon>Magnoliopsida</taxon>
        <taxon>eudicotyledons</taxon>
        <taxon>Gunneridae</taxon>
        <taxon>Pentapetalae</taxon>
        <taxon>rosids</taxon>
        <taxon>fabids</taxon>
        <taxon>Malpighiales</taxon>
        <taxon>Salicaceae</taxon>
        <taxon>Saliceae</taxon>
        <taxon>Salix</taxon>
    </lineage>
</organism>
<sequence>MQMSGGCKWRYGNSKTCFTTERPQFVNTTADVVWKIVTFFFPFPFWDNGHITSHSILAEDHGSAEVFKKLLLNIRKRWWLFLLLLVLCGLLFENMHSIEFQVKSSQTDPDMAWLLQVAVPFSFLCHVSKEMSLRLIQEHRKQKLDKEKAKWKEEILT</sequence>
<dbReference type="AlphaFoldDB" id="A0A835N104"/>
<accession>A0A835N104</accession>
<dbReference type="EMBL" id="JADGMS010000006">
    <property type="protein sequence ID" value="KAF9680841.1"/>
    <property type="molecule type" value="Genomic_DNA"/>
</dbReference>
<dbReference type="Proteomes" id="UP000657918">
    <property type="component" value="Unassembled WGS sequence"/>
</dbReference>
<gene>
    <name evidence="2" type="ORF">SADUNF_Sadunf06G0163300</name>
</gene>
<name>A0A835N104_9ROSI</name>
<feature type="transmembrane region" description="Helical" evidence="1">
    <location>
        <begin position="78"/>
        <end position="98"/>
    </location>
</feature>
<reference evidence="2 3" key="1">
    <citation type="submission" date="2020-10" db="EMBL/GenBank/DDBJ databases">
        <title>Plant Genome Project.</title>
        <authorList>
            <person name="Zhang R.-G."/>
        </authorList>
    </citation>
    <scope>NUCLEOTIDE SEQUENCE [LARGE SCALE GENOMIC DNA]</scope>
    <source>
        <strain evidence="2">FAFU-HL-1</strain>
        <tissue evidence="2">Leaf</tissue>
    </source>
</reference>
<proteinExistence type="predicted"/>
<comment type="caution">
    <text evidence="2">The sequence shown here is derived from an EMBL/GenBank/DDBJ whole genome shotgun (WGS) entry which is preliminary data.</text>
</comment>
<evidence type="ECO:0000313" key="2">
    <source>
        <dbReference type="EMBL" id="KAF9680841.1"/>
    </source>
</evidence>
<evidence type="ECO:0000256" key="1">
    <source>
        <dbReference type="SAM" id="Phobius"/>
    </source>
</evidence>
<keyword evidence="3" id="KW-1185">Reference proteome</keyword>
<dbReference type="OrthoDB" id="514706at2759"/>
<evidence type="ECO:0000313" key="3">
    <source>
        <dbReference type="Proteomes" id="UP000657918"/>
    </source>
</evidence>